<protein>
    <submittedName>
        <fullName evidence="1">Uncharacterized protein</fullName>
    </submittedName>
</protein>
<dbReference type="EMBL" id="CP109441">
    <property type="protein sequence ID" value="WUV43019.1"/>
    <property type="molecule type" value="Genomic_DNA"/>
</dbReference>
<keyword evidence="2" id="KW-1185">Reference proteome</keyword>
<evidence type="ECO:0000313" key="1">
    <source>
        <dbReference type="EMBL" id="WUV43019.1"/>
    </source>
</evidence>
<reference evidence="1" key="1">
    <citation type="submission" date="2022-10" db="EMBL/GenBank/DDBJ databases">
        <title>The complete genomes of actinobacterial strains from the NBC collection.</title>
        <authorList>
            <person name="Joergensen T.S."/>
            <person name="Alvarez Arevalo M."/>
            <person name="Sterndorff E.B."/>
            <person name="Faurdal D."/>
            <person name="Vuksanovic O."/>
            <person name="Mourched A.-S."/>
            <person name="Charusanti P."/>
            <person name="Shaw S."/>
            <person name="Blin K."/>
            <person name="Weber T."/>
        </authorList>
    </citation>
    <scope>NUCLEOTIDE SEQUENCE</scope>
    <source>
        <strain evidence="1">NBC_01482</strain>
    </source>
</reference>
<dbReference type="Proteomes" id="UP001432062">
    <property type="component" value="Chromosome"/>
</dbReference>
<accession>A0ABZ1YIK7</accession>
<organism evidence="1 2">
    <name type="scientific">Nocardia vinacea</name>
    <dbReference type="NCBI Taxonomy" id="96468"/>
    <lineage>
        <taxon>Bacteria</taxon>
        <taxon>Bacillati</taxon>
        <taxon>Actinomycetota</taxon>
        <taxon>Actinomycetes</taxon>
        <taxon>Mycobacteriales</taxon>
        <taxon>Nocardiaceae</taxon>
        <taxon>Nocardia</taxon>
    </lineage>
</organism>
<proteinExistence type="predicted"/>
<dbReference type="RefSeq" id="WP_327096269.1">
    <property type="nucleotide sequence ID" value="NZ_CP109149.1"/>
</dbReference>
<sequence>MYSNLPAKRLLEEVKARYGSAEAFFESLDNLRIDPIADTTELPPMPELRGPD</sequence>
<evidence type="ECO:0000313" key="2">
    <source>
        <dbReference type="Proteomes" id="UP001432062"/>
    </source>
</evidence>
<name>A0ABZ1YIK7_9NOCA</name>
<gene>
    <name evidence="1" type="ORF">OG563_27735</name>
</gene>